<name>A0ABU6V7P6_9FABA</name>
<keyword evidence="2" id="KW-1185">Reference proteome</keyword>
<protein>
    <submittedName>
        <fullName evidence="1">Uncharacterized protein</fullName>
    </submittedName>
</protein>
<accession>A0ABU6V7P6</accession>
<proteinExistence type="predicted"/>
<dbReference type="EMBL" id="JASCZI010151083">
    <property type="protein sequence ID" value="MED6168972.1"/>
    <property type="molecule type" value="Genomic_DNA"/>
</dbReference>
<comment type="caution">
    <text evidence="1">The sequence shown here is derived from an EMBL/GenBank/DDBJ whole genome shotgun (WGS) entry which is preliminary data.</text>
</comment>
<evidence type="ECO:0000313" key="2">
    <source>
        <dbReference type="Proteomes" id="UP001341840"/>
    </source>
</evidence>
<sequence length="115" mass="12892">MLASDMMRFLKENGRLKLRAKSKEEKLLLWRIMCCLISFFGNPNKPHFRLSARIMASLSAETSAVKDEENVLLAIVAIRSLLSESLNTIVVDPEQDTAKQHRCCSLSILSVVDVG</sequence>
<reference evidence="1 2" key="1">
    <citation type="journal article" date="2023" name="Plants (Basel)">
        <title>Bridging the Gap: Combining Genomics and Transcriptomics Approaches to Understand Stylosanthes scabra, an Orphan Legume from the Brazilian Caatinga.</title>
        <authorList>
            <person name="Ferreira-Neto J.R.C."/>
            <person name="da Silva M.D."/>
            <person name="Binneck E."/>
            <person name="de Melo N.F."/>
            <person name="da Silva R.H."/>
            <person name="de Melo A.L.T.M."/>
            <person name="Pandolfi V."/>
            <person name="Bustamante F.O."/>
            <person name="Brasileiro-Vidal A.C."/>
            <person name="Benko-Iseppon A.M."/>
        </authorList>
    </citation>
    <scope>NUCLEOTIDE SEQUENCE [LARGE SCALE GENOMIC DNA]</scope>
    <source>
        <tissue evidence="1">Leaves</tissue>
    </source>
</reference>
<dbReference type="Proteomes" id="UP001341840">
    <property type="component" value="Unassembled WGS sequence"/>
</dbReference>
<organism evidence="1 2">
    <name type="scientific">Stylosanthes scabra</name>
    <dbReference type="NCBI Taxonomy" id="79078"/>
    <lineage>
        <taxon>Eukaryota</taxon>
        <taxon>Viridiplantae</taxon>
        <taxon>Streptophyta</taxon>
        <taxon>Embryophyta</taxon>
        <taxon>Tracheophyta</taxon>
        <taxon>Spermatophyta</taxon>
        <taxon>Magnoliopsida</taxon>
        <taxon>eudicotyledons</taxon>
        <taxon>Gunneridae</taxon>
        <taxon>Pentapetalae</taxon>
        <taxon>rosids</taxon>
        <taxon>fabids</taxon>
        <taxon>Fabales</taxon>
        <taxon>Fabaceae</taxon>
        <taxon>Papilionoideae</taxon>
        <taxon>50 kb inversion clade</taxon>
        <taxon>dalbergioids sensu lato</taxon>
        <taxon>Dalbergieae</taxon>
        <taxon>Pterocarpus clade</taxon>
        <taxon>Stylosanthes</taxon>
    </lineage>
</organism>
<evidence type="ECO:0000313" key="1">
    <source>
        <dbReference type="EMBL" id="MED6168972.1"/>
    </source>
</evidence>
<gene>
    <name evidence="1" type="ORF">PIB30_016892</name>
</gene>